<feature type="compositionally biased region" description="Polar residues" evidence="1">
    <location>
        <begin position="41"/>
        <end position="50"/>
    </location>
</feature>
<dbReference type="AlphaFoldDB" id="A0A4P7N748"/>
<evidence type="ECO:0000313" key="4">
    <source>
        <dbReference type="Proteomes" id="UP000294847"/>
    </source>
</evidence>
<feature type="chain" id="PRO_5044005863" evidence="2">
    <location>
        <begin position="16"/>
        <end position="136"/>
    </location>
</feature>
<keyword evidence="2" id="KW-0732">Signal</keyword>
<organism evidence="3 4">
    <name type="scientific">Pyricularia oryzae</name>
    <name type="common">Rice blast fungus</name>
    <name type="synonym">Magnaporthe oryzae</name>
    <dbReference type="NCBI Taxonomy" id="318829"/>
    <lineage>
        <taxon>Eukaryota</taxon>
        <taxon>Fungi</taxon>
        <taxon>Dikarya</taxon>
        <taxon>Ascomycota</taxon>
        <taxon>Pezizomycotina</taxon>
        <taxon>Sordariomycetes</taxon>
        <taxon>Sordariomycetidae</taxon>
        <taxon>Magnaporthales</taxon>
        <taxon>Pyriculariaceae</taxon>
        <taxon>Pyricularia</taxon>
    </lineage>
</organism>
<sequence>MILLVVSLLVTIVAAIAATVNALYNSKTKTRRRRRHKDPSQKQQALTWQPWSRPPRPARDLEAGRGAGARPATDNRSPPPYDVQQQPRKWQHIRRWQFGVASDTGITAVDGAHRDGVQLSPMPPARLAGSRGWNSV</sequence>
<feature type="region of interest" description="Disordered" evidence="1">
    <location>
        <begin position="114"/>
        <end position="136"/>
    </location>
</feature>
<name>A0A4P7N748_PYROR</name>
<feature type="region of interest" description="Disordered" evidence="1">
    <location>
        <begin position="27"/>
        <end position="90"/>
    </location>
</feature>
<dbReference type="EMBL" id="CP034205">
    <property type="protein sequence ID" value="QBZ57452.1"/>
    <property type="molecule type" value="Genomic_DNA"/>
</dbReference>
<gene>
    <name evidence="3" type="ORF">PoMZ_02377</name>
</gene>
<evidence type="ECO:0000256" key="1">
    <source>
        <dbReference type="SAM" id="MobiDB-lite"/>
    </source>
</evidence>
<feature type="signal peptide" evidence="2">
    <location>
        <begin position="1"/>
        <end position="15"/>
    </location>
</feature>
<reference evidence="3 4" key="1">
    <citation type="journal article" date="2019" name="Mol. Biol. Evol.">
        <title>Blast fungal genomes show frequent chromosomal changes, gene gains and losses, and effector gene turnover.</title>
        <authorList>
            <person name="Gomez Luciano L.B."/>
            <person name="Jason Tsai I."/>
            <person name="Chuma I."/>
            <person name="Tosa Y."/>
            <person name="Chen Y.H."/>
            <person name="Li J.Y."/>
            <person name="Li M.Y."/>
            <person name="Jade Lu M.Y."/>
            <person name="Nakayashiki H."/>
            <person name="Li W.H."/>
        </authorList>
    </citation>
    <scope>NUCLEOTIDE SEQUENCE [LARGE SCALE GENOMIC DNA]</scope>
    <source>
        <strain evidence="3">MZ5-1-6</strain>
    </source>
</reference>
<dbReference type="Proteomes" id="UP000294847">
    <property type="component" value="Chromosome 2"/>
</dbReference>
<evidence type="ECO:0000313" key="3">
    <source>
        <dbReference type="EMBL" id="QBZ57452.1"/>
    </source>
</evidence>
<protein>
    <submittedName>
        <fullName evidence="3">Uncharacterized protein</fullName>
    </submittedName>
</protein>
<proteinExistence type="predicted"/>
<accession>A0A4P7N748</accession>
<evidence type="ECO:0000256" key="2">
    <source>
        <dbReference type="SAM" id="SignalP"/>
    </source>
</evidence>
<feature type="compositionally biased region" description="Basic residues" evidence="1">
    <location>
        <begin position="28"/>
        <end position="37"/>
    </location>
</feature>